<protein>
    <submittedName>
        <fullName evidence="3">Uncharacterized protein</fullName>
    </submittedName>
</protein>
<name>A0A0P7BRA9_9BACT</name>
<evidence type="ECO:0000313" key="4">
    <source>
        <dbReference type="Proteomes" id="UP000050454"/>
    </source>
</evidence>
<evidence type="ECO:0000256" key="2">
    <source>
        <dbReference type="SAM" id="Phobius"/>
    </source>
</evidence>
<accession>A0A0P7BRA9</accession>
<feature type="region of interest" description="Disordered" evidence="1">
    <location>
        <begin position="50"/>
        <end position="72"/>
    </location>
</feature>
<sequence>MTTLQYVQKKSRTNSFWMFTTVALLSVLIVVLWDMVEAFIQKMVVRSLDSGTTENETTLKDEGLDEMGITNR</sequence>
<keyword evidence="2" id="KW-1133">Transmembrane helix</keyword>
<feature type="transmembrane region" description="Helical" evidence="2">
    <location>
        <begin position="16"/>
        <end position="36"/>
    </location>
</feature>
<keyword evidence="4" id="KW-1185">Reference proteome</keyword>
<reference evidence="3 4" key="1">
    <citation type="submission" date="2015-07" db="EMBL/GenBank/DDBJ databases">
        <title>The draft genome sequence of Leadbetterella sp. JN14-9.</title>
        <authorList>
            <person name="Liu Y."/>
            <person name="Du J."/>
            <person name="Shao Z."/>
        </authorList>
    </citation>
    <scope>NUCLEOTIDE SEQUENCE [LARGE SCALE GENOMIC DNA]</scope>
    <source>
        <strain evidence="3 4">JN14-9</strain>
    </source>
</reference>
<keyword evidence="2" id="KW-0812">Transmembrane</keyword>
<gene>
    <name evidence="3" type="ORF">AFM12_18760</name>
</gene>
<dbReference type="AlphaFoldDB" id="A0A0P7BRA9"/>
<comment type="caution">
    <text evidence="3">The sequence shown here is derived from an EMBL/GenBank/DDBJ whole genome shotgun (WGS) entry which is preliminary data.</text>
</comment>
<dbReference type="EMBL" id="LGTQ01000015">
    <property type="protein sequence ID" value="KPM46792.1"/>
    <property type="molecule type" value="Genomic_DNA"/>
</dbReference>
<evidence type="ECO:0000256" key="1">
    <source>
        <dbReference type="SAM" id="MobiDB-lite"/>
    </source>
</evidence>
<organism evidence="3 4">
    <name type="scientific">Jiulongibacter sediminis</name>
    <dbReference type="NCBI Taxonomy" id="1605367"/>
    <lineage>
        <taxon>Bacteria</taxon>
        <taxon>Pseudomonadati</taxon>
        <taxon>Bacteroidota</taxon>
        <taxon>Cytophagia</taxon>
        <taxon>Cytophagales</taxon>
        <taxon>Leadbetterellaceae</taxon>
        <taxon>Jiulongibacter</taxon>
    </lineage>
</organism>
<dbReference type="Proteomes" id="UP000050454">
    <property type="component" value="Unassembled WGS sequence"/>
</dbReference>
<keyword evidence="2" id="KW-0472">Membrane</keyword>
<proteinExistence type="predicted"/>
<evidence type="ECO:0000313" key="3">
    <source>
        <dbReference type="EMBL" id="KPM46792.1"/>
    </source>
</evidence>